<sequence length="94" mass="10389">MFWMRELGNPVVRHTFREANSIAHILGQEGMNKATPNQLVFLPTPTQHLLHNILVDKGHCTSKNVSSNACNVLAKLGNLSVISSYVMSRGSPVY</sequence>
<proteinExistence type="predicted"/>
<reference evidence="1" key="1">
    <citation type="submission" date="2023-12" db="EMBL/GenBank/DDBJ databases">
        <title>Genome assembly of Anisodus tanguticus.</title>
        <authorList>
            <person name="Wang Y.-J."/>
        </authorList>
    </citation>
    <scope>NUCLEOTIDE SEQUENCE</scope>
    <source>
        <strain evidence="1">KB-2021</strain>
        <tissue evidence="1">Leaf</tissue>
    </source>
</reference>
<evidence type="ECO:0000313" key="1">
    <source>
        <dbReference type="EMBL" id="KAK4376617.1"/>
    </source>
</evidence>
<comment type="caution">
    <text evidence="1">The sequence shown here is derived from an EMBL/GenBank/DDBJ whole genome shotgun (WGS) entry which is preliminary data.</text>
</comment>
<protein>
    <submittedName>
        <fullName evidence="1">Uncharacterized protein</fullName>
    </submittedName>
</protein>
<gene>
    <name evidence="1" type="ORF">RND71_002913</name>
</gene>
<name>A0AAE1SUZ5_9SOLA</name>
<dbReference type="EMBL" id="JAVYJV010000002">
    <property type="protein sequence ID" value="KAK4376617.1"/>
    <property type="molecule type" value="Genomic_DNA"/>
</dbReference>
<evidence type="ECO:0000313" key="2">
    <source>
        <dbReference type="Proteomes" id="UP001291623"/>
    </source>
</evidence>
<dbReference type="Proteomes" id="UP001291623">
    <property type="component" value="Unassembled WGS sequence"/>
</dbReference>
<keyword evidence="2" id="KW-1185">Reference proteome</keyword>
<dbReference type="AlphaFoldDB" id="A0AAE1SUZ5"/>
<accession>A0AAE1SUZ5</accession>
<organism evidence="1 2">
    <name type="scientific">Anisodus tanguticus</name>
    <dbReference type="NCBI Taxonomy" id="243964"/>
    <lineage>
        <taxon>Eukaryota</taxon>
        <taxon>Viridiplantae</taxon>
        <taxon>Streptophyta</taxon>
        <taxon>Embryophyta</taxon>
        <taxon>Tracheophyta</taxon>
        <taxon>Spermatophyta</taxon>
        <taxon>Magnoliopsida</taxon>
        <taxon>eudicotyledons</taxon>
        <taxon>Gunneridae</taxon>
        <taxon>Pentapetalae</taxon>
        <taxon>asterids</taxon>
        <taxon>lamiids</taxon>
        <taxon>Solanales</taxon>
        <taxon>Solanaceae</taxon>
        <taxon>Solanoideae</taxon>
        <taxon>Hyoscyameae</taxon>
        <taxon>Anisodus</taxon>
    </lineage>
</organism>